<accession>A0ABT0LCP5</accession>
<name>A0ABT0LCP5_9GAMM</name>
<dbReference type="Proteomes" id="UP001203423">
    <property type="component" value="Unassembled WGS sequence"/>
</dbReference>
<dbReference type="Pfam" id="PF07369">
    <property type="entry name" value="DUF1488"/>
    <property type="match status" value="1"/>
</dbReference>
<sequence length="98" mass="10821">MSDKIEFNSLWAYEEDRDCISFSAQLPDGTIDCLISSEALQYCFNDGSNEGKVQAFEANRLAINELAVGKIKAGAFEGEDLILIVIFDCEAHGFESEC</sequence>
<organism evidence="1 2">
    <name type="scientific">Shewanella surugensis</name>
    <dbReference type="NCBI Taxonomy" id="212020"/>
    <lineage>
        <taxon>Bacteria</taxon>
        <taxon>Pseudomonadati</taxon>
        <taxon>Pseudomonadota</taxon>
        <taxon>Gammaproteobacteria</taxon>
        <taxon>Alteromonadales</taxon>
        <taxon>Shewanellaceae</taxon>
        <taxon>Shewanella</taxon>
    </lineage>
</organism>
<evidence type="ECO:0000313" key="1">
    <source>
        <dbReference type="EMBL" id="MCL1125110.1"/>
    </source>
</evidence>
<reference evidence="1 2" key="1">
    <citation type="submission" date="2022-01" db="EMBL/GenBank/DDBJ databases">
        <title>Whole genome-based taxonomy of the Shewanellaceae.</title>
        <authorList>
            <person name="Martin-Rodriguez A.J."/>
        </authorList>
    </citation>
    <scope>NUCLEOTIDE SEQUENCE [LARGE SCALE GENOMIC DNA]</scope>
    <source>
        <strain evidence="1 2">DSM 17177</strain>
    </source>
</reference>
<dbReference type="InterPro" id="IPR009962">
    <property type="entry name" value="DUF1488"/>
</dbReference>
<proteinExistence type="predicted"/>
<dbReference type="RefSeq" id="WP_248940393.1">
    <property type="nucleotide sequence ID" value="NZ_JAKIKS010000039.1"/>
</dbReference>
<gene>
    <name evidence="1" type="ORF">L2764_11640</name>
</gene>
<dbReference type="Gene3D" id="3.30.160.140">
    <property type="entry name" value="Shew3726-like"/>
    <property type="match status" value="1"/>
</dbReference>
<comment type="caution">
    <text evidence="1">The sequence shown here is derived from an EMBL/GenBank/DDBJ whole genome shotgun (WGS) entry which is preliminary data.</text>
</comment>
<protein>
    <submittedName>
        <fullName evidence="1">DUF1488 domain-containing protein</fullName>
    </submittedName>
</protein>
<dbReference type="EMBL" id="JAKIKS010000039">
    <property type="protein sequence ID" value="MCL1125110.1"/>
    <property type="molecule type" value="Genomic_DNA"/>
</dbReference>
<dbReference type="InterPro" id="IPR036692">
    <property type="entry name" value="Shew3726-like_sf"/>
</dbReference>
<evidence type="ECO:0000313" key="2">
    <source>
        <dbReference type="Proteomes" id="UP001203423"/>
    </source>
</evidence>
<dbReference type="SUPFAM" id="SSF160272">
    <property type="entry name" value="Shew3726-like"/>
    <property type="match status" value="1"/>
</dbReference>
<keyword evidence="2" id="KW-1185">Reference proteome</keyword>